<evidence type="ECO:0000313" key="3">
    <source>
        <dbReference type="EMBL" id="EIE27407.1"/>
    </source>
</evidence>
<reference evidence="3 4" key="1">
    <citation type="journal article" date="2012" name="Genome Biol.">
        <title>The genome of the polar eukaryotic microalga coccomyxa subellipsoidea reveals traits of cold adaptation.</title>
        <authorList>
            <person name="Blanc G."/>
            <person name="Agarkova I."/>
            <person name="Grimwood J."/>
            <person name="Kuo A."/>
            <person name="Brueggeman A."/>
            <person name="Dunigan D."/>
            <person name="Gurnon J."/>
            <person name="Ladunga I."/>
            <person name="Lindquist E."/>
            <person name="Lucas S."/>
            <person name="Pangilinan J."/>
            <person name="Proschold T."/>
            <person name="Salamov A."/>
            <person name="Schmutz J."/>
            <person name="Weeks D."/>
            <person name="Yamada T."/>
            <person name="Claverie J.M."/>
            <person name="Grigoriev I."/>
            <person name="Van Etten J."/>
            <person name="Lomsadze A."/>
            <person name="Borodovsky M."/>
        </authorList>
    </citation>
    <scope>NUCLEOTIDE SEQUENCE [LARGE SCALE GENOMIC DNA]</scope>
    <source>
        <strain evidence="3 4">C-169</strain>
    </source>
</reference>
<accession>I0Z9T8</accession>
<sequence length="416" mass="46339">MGPRGRTCRTILFVALAGLFQIPWSQGDGGGGAKILEPIQRPDADIPHMLAFGNDLGKPGRQRPHQCLRRGDRPPQATCKIHILDLSYIAAKLRLPGCREDDFVVDPLEGNILPHPRLVTGKRSVGKPVNGTGWMYPYKYDAQSQNHWAGPWFARETLRTSGNAATTLGSADTVFVYDYCYLMRVLADQQASEHWWLKDRYKSDEDYAPLLLQLYRGGCYSTKPGNVGLVLRRSVVTGLRGLGEADVDVCCHGADAPAKVACTDANFKQNAQQTQPRSELLKDMAHSQFCLIMPGSKQSTGHLADAFFTGCIPVFLGGPFHTLPLAHLINYPAIGVFMNATISPLPWWPKREGLTFKWGLTARAGMEDRTHPRWWYPDVPQEVLAPVDSMEAVLEKLRSISKEQVCYWIFSMASQQ</sequence>
<dbReference type="AlphaFoldDB" id="I0Z9T8"/>
<dbReference type="RefSeq" id="XP_005651951.1">
    <property type="nucleotide sequence ID" value="XM_005651894.1"/>
</dbReference>
<keyword evidence="1" id="KW-0732">Signal</keyword>
<feature type="domain" description="Exostosin GT47" evidence="2">
    <location>
        <begin position="264"/>
        <end position="340"/>
    </location>
</feature>
<dbReference type="InterPro" id="IPR040911">
    <property type="entry name" value="Exostosin_GT47"/>
</dbReference>
<feature type="chain" id="PRO_5003637044" description="Exostosin GT47 domain-containing protein" evidence="1">
    <location>
        <begin position="28"/>
        <end position="416"/>
    </location>
</feature>
<gene>
    <name evidence="3" type="ORF">COCSUDRAFT_45851</name>
</gene>
<evidence type="ECO:0000259" key="2">
    <source>
        <dbReference type="Pfam" id="PF03016"/>
    </source>
</evidence>
<organism evidence="3 4">
    <name type="scientific">Coccomyxa subellipsoidea (strain C-169)</name>
    <name type="common">Green microalga</name>
    <dbReference type="NCBI Taxonomy" id="574566"/>
    <lineage>
        <taxon>Eukaryota</taxon>
        <taxon>Viridiplantae</taxon>
        <taxon>Chlorophyta</taxon>
        <taxon>core chlorophytes</taxon>
        <taxon>Trebouxiophyceae</taxon>
        <taxon>Trebouxiophyceae incertae sedis</taxon>
        <taxon>Coccomyxaceae</taxon>
        <taxon>Coccomyxa</taxon>
        <taxon>Coccomyxa subellipsoidea</taxon>
    </lineage>
</organism>
<dbReference type="Pfam" id="PF03016">
    <property type="entry name" value="Exostosin_GT47"/>
    <property type="match status" value="1"/>
</dbReference>
<proteinExistence type="predicted"/>
<keyword evidence="4" id="KW-1185">Reference proteome</keyword>
<name>I0Z9T8_COCSC</name>
<evidence type="ECO:0000313" key="4">
    <source>
        <dbReference type="Proteomes" id="UP000007264"/>
    </source>
</evidence>
<dbReference type="Proteomes" id="UP000007264">
    <property type="component" value="Unassembled WGS sequence"/>
</dbReference>
<comment type="caution">
    <text evidence="3">The sequence shown here is derived from an EMBL/GenBank/DDBJ whole genome shotgun (WGS) entry which is preliminary data.</text>
</comment>
<dbReference type="OrthoDB" id="1924787at2759"/>
<feature type="signal peptide" evidence="1">
    <location>
        <begin position="1"/>
        <end position="27"/>
    </location>
</feature>
<dbReference type="KEGG" id="csl:COCSUDRAFT_45851"/>
<dbReference type="EMBL" id="AGSI01000001">
    <property type="protein sequence ID" value="EIE27407.1"/>
    <property type="molecule type" value="Genomic_DNA"/>
</dbReference>
<evidence type="ECO:0000256" key="1">
    <source>
        <dbReference type="SAM" id="SignalP"/>
    </source>
</evidence>
<protein>
    <recommendedName>
        <fullName evidence="2">Exostosin GT47 domain-containing protein</fullName>
    </recommendedName>
</protein>
<dbReference type="GeneID" id="17045422"/>